<feature type="region of interest" description="Disordered" evidence="1">
    <location>
        <begin position="180"/>
        <end position="256"/>
    </location>
</feature>
<dbReference type="EMBL" id="OZ075117">
    <property type="protein sequence ID" value="CAL5082558.1"/>
    <property type="molecule type" value="Genomic_DNA"/>
</dbReference>
<reference evidence="2 3" key="2">
    <citation type="submission" date="2024-10" db="EMBL/GenBank/DDBJ databases">
        <authorList>
            <person name="Ryan C."/>
        </authorList>
    </citation>
    <scope>NUCLEOTIDE SEQUENCE [LARGE SCALE GENOMIC DNA]</scope>
</reference>
<feature type="compositionally biased region" description="Basic and acidic residues" evidence="1">
    <location>
        <begin position="344"/>
        <end position="354"/>
    </location>
</feature>
<accession>A0ABC9FWS6</accession>
<keyword evidence="3" id="KW-1185">Reference proteome</keyword>
<protein>
    <submittedName>
        <fullName evidence="2">Uncharacterized protein</fullName>
    </submittedName>
</protein>
<proteinExistence type="predicted"/>
<evidence type="ECO:0000313" key="2">
    <source>
        <dbReference type="EMBL" id="CAL5082558.1"/>
    </source>
</evidence>
<gene>
    <name evidence="2" type="ORF">URODEC1_LOCUS109376</name>
</gene>
<dbReference type="Proteomes" id="UP001497457">
    <property type="component" value="Chromosome 7b"/>
</dbReference>
<feature type="region of interest" description="Disordered" evidence="1">
    <location>
        <begin position="133"/>
        <end position="157"/>
    </location>
</feature>
<feature type="region of interest" description="Disordered" evidence="1">
    <location>
        <begin position="331"/>
        <end position="374"/>
    </location>
</feature>
<name>A0ABC9FWS6_9POAL</name>
<organism evidence="2 3">
    <name type="scientific">Urochloa decumbens</name>
    <dbReference type="NCBI Taxonomy" id="240449"/>
    <lineage>
        <taxon>Eukaryota</taxon>
        <taxon>Viridiplantae</taxon>
        <taxon>Streptophyta</taxon>
        <taxon>Embryophyta</taxon>
        <taxon>Tracheophyta</taxon>
        <taxon>Spermatophyta</taxon>
        <taxon>Magnoliopsida</taxon>
        <taxon>Liliopsida</taxon>
        <taxon>Poales</taxon>
        <taxon>Poaceae</taxon>
        <taxon>PACMAD clade</taxon>
        <taxon>Panicoideae</taxon>
        <taxon>Panicodae</taxon>
        <taxon>Paniceae</taxon>
        <taxon>Melinidinae</taxon>
        <taxon>Urochloa</taxon>
    </lineage>
</organism>
<evidence type="ECO:0000256" key="1">
    <source>
        <dbReference type="SAM" id="MobiDB-lite"/>
    </source>
</evidence>
<evidence type="ECO:0000313" key="3">
    <source>
        <dbReference type="Proteomes" id="UP001497457"/>
    </source>
</evidence>
<reference evidence="3" key="1">
    <citation type="submission" date="2024-06" db="EMBL/GenBank/DDBJ databases">
        <authorList>
            <person name="Ryan C."/>
        </authorList>
    </citation>
    <scope>NUCLEOTIDE SEQUENCE [LARGE SCALE GENOMIC DNA]</scope>
</reference>
<dbReference type="AlphaFoldDB" id="A0ABC9FWS6"/>
<sequence length="374" mass="38809">MAHQGDFGGNPLGHFTPPFPTTPATIVGGAQASQAPFQANPSDPFISGAGMPWSGHPAGANALAPPPQAFQPDMSHHPYWAMPPTGAPNATPFQHFAGGGAPPPLHGEDLAARVAAINNVNILASQPFQPNSYTHGWPHAPPPPPQRAPLYNTAPQPVGSIAAPPPVGPNGYGATGWAPPMPHPGWAASRAPPMQQPGGDTSWAPPMQQQPGGQMMSWAAPAQQQQPGGEAMSWAPAPEQRPGVFPGGSAHQAQAAPVKGKTFEEFLMDAGVLDDGTVDEMLVGDLMKDLMADDAPAESRTVQRDGPMVGVGGYGGLHPPAGRDQQAGLYMMRGGEEEPASSGRDPEAAAEARARRGRRMAKRKEAISRARPGN</sequence>
<feature type="compositionally biased region" description="Low complexity" evidence="1">
    <location>
        <begin position="205"/>
        <end position="231"/>
    </location>
</feature>